<name>A0A8J7HM03_9CYAN</name>
<dbReference type="RefSeq" id="WP_214441179.1">
    <property type="nucleotide sequence ID" value="NZ_JAECZB010000085.1"/>
</dbReference>
<organism evidence="1 2">
    <name type="scientific">Atlanticothrix silvestris CENA357</name>
    <dbReference type="NCBI Taxonomy" id="1725252"/>
    <lineage>
        <taxon>Bacteria</taxon>
        <taxon>Bacillati</taxon>
        <taxon>Cyanobacteriota</taxon>
        <taxon>Cyanophyceae</taxon>
        <taxon>Nostocales</taxon>
        <taxon>Nodulariaceae</taxon>
        <taxon>Atlanticothrix</taxon>
        <taxon>Atlanticothrix silvestris</taxon>
    </lineage>
</organism>
<evidence type="ECO:0000313" key="2">
    <source>
        <dbReference type="Proteomes" id="UP000599391"/>
    </source>
</evidence>
<accession>A0A8J7HM03</accession>
<proteinExistence type="predicted"/>
<keyword evidence="2" id="KW-1185">Reference proteome</keyword>
<comment type="caution">
    <text evidence="1">The sequence shown here is derived from an EMBL/GenBank/DDBJ whole genome shotgun (WGS) entry which is preliminary data.</text>
</comment>
<dbReference type="Proteomes" id="UP000599391">
    <property type="component" value="Unassembled WGS sequence"/>
</dbReference>
<reference evidence="1 2" key="1">
    <citation type="journal article" date="2021" name="Int. J. Syst. Evol. Microbiol.">
        <title>Amazonocrinis nigriterrae gen. nov., sp. nov., Atlanticothrix silvestris gen. nov., sp. nov. and Dendronalium phyllosphericum gen. nov., sp. nov., nostocacean cyanobacteria from Brazilian environments.</title>
        <authorList>
            <person name="Alvarenga D.O."/>
            <person name="Andreote A.P.D."/>
            <person name="Branco L.H.Z."/>
            <person name="Delbaje E."/>
            <person name="Cruz R.B."/>
            <person name="Varani A.M."/>
            <person name="Fiore M.F."/>
        </authorList>
    </citation>
    <scope>NUCLEOTIDE SEQUENCE [LARGE SCALE GENOMIC DNA]</scope>
    <source>
        <strain evidence="1 2">CENA357</strain>
    </source>
</reference>
<protein>
    <submittedName>
        <fullName evidence="1">Uncharacterized protein</fullName>
    </submittedName>
</protein>
<evidence type="ECO:0000313" key="1">
    <source>
        <dbReference type="EMBL" id="MBH8554925.1"/>
    </source>
</evidence>
<sequence>MIAKLRCDRSKVKDAPGQMQKLKMAEQWRENPGVEFLMECWADDPALQIVIRKLVVKFPQWGIACVDGVLVKWKE</sequence>
<dbReference type="EMBL" id="JAECZB010000085">
    <property type="protein sequence ID" value="MBH8554925.1"/>
    <property type="molecule type" value="Genomic_DNA"/>
</dbReference>
<gene>
    <name evidence="1" type="ORF">I8751_21755</name>
</gene>
<dbReference type="AlphaFoldDB" id="A0A8J7HM03"/>